<keyword evidence="4" id="KW-1185">Reference proteome</keyword>
<dbReference type="EMBL" id="CP023344">
    <property type="protein sequence ID" value="ATC64391.1"/>
    <property type="molecule type" value="Genomic_DNA"/>
</dbReference>
<comment type="similarity">
    <text evidence="1">Belongs to the ATP-dependent AMP-binding enzyme family.</text>
</comment>
<protein>
    <recommendedName>
        <fullName evidence="2">AMP-dependent synthetase/ligase domain-containing protein</fullName>
    </recommendedName>
</protein>
<dbReference type="PROSITE" id="PS00455">
    <property type="entry name" value="AMP_BINDING"/>
    <property type="match status" value="1"/>
</dbReference>
<dbReference type="KEGG" id="vbh:CMV30_10725"/>
<dbReference type="Pfam" id="PF00501">
    <property type="entry name" value="AMP-binding"/>
    <property type="match status" value="1"/>
</dbReference>
<accession>A0A290QJ79</accession>
<dbReference type="AlphaFoldDB" id="A0A290QJ79"/>
<sequence>MNEHDTLLTTWAALVSAAPDARALIEAATGEIHTRRSLDARASTLAQIFRTAHPSLDFNNRLIAFSRPNGPDWLAAFLAILQLGAVPVPLDPSESHSSQLTLAQSVRAHFLLTPDNQITPVTTSTSANSSDYSLPATRYSILKPPRTGAASALIKLTSGSTGTPRALAFTHAQMLADARNVCASMDIRPADLNLGLIPFGHSYGLGNLVIPLLAQGTAILTPSAPLHHALAADCARFSPTVFPAVPAILRILALTDVPAESLRSLRVIISAGSVLPPETARTFLEKFGQRIHNFYGSSETGGIAYDRTGDATLEGRSVGTPLDGVTLTFTRTKRFTVSSAAVFTHKNRRRSPSGHGAHMPADLAALNAHGELTLLGRTGRMIKIASRRLDLTTLEQEIKKLPGLRDAYAAPHPDRPDELACALATDLSPTDARALLHRSLTAWKIPKRLHVLKDFPLTPRGKPDTQSLRAALRL</sequence>
<dbReference type="RefSeq" id="WP_096056023.1">
    <property type="nucleotide sequence ID" value="NZ_CP023344.1"/>
</dbReference>
<dbReference type="Gene3D" id="3.30.300.30">
    <property type="match status" value="1"/>
</dbReference>
<evidence type="ECO:0000313" key="3">
    <source>
        <dbReference type="EMBL" id="ATC64391.1"/>
    </source>
</evidence>
<proteinExistence type="inferred from homology"/>
<dbReference type="GO" id="GO:0006631">
    <property type="term" value="P:fatty acid metabolic process"/>
    <property type="evidence" value="ECO:0007669"/>
    <property type="project" value="TreeGrafter"/>
</dbReference>
<dbReference type="InterPro" id="IPR020845">
    <property type="entry name" value="AMP-binding_CS"/>
</dbReference>
<dbReference type="OrthoDB" id="180474at2"/>
<feature type="domain" description="AMP-dependent synthetase/ligase" evidence="2">
    <location>
        <begin position="16"/>
        <end position="326"/>
    </location>
</feature>
<dbReference type="InterPro" id="IPR045851">
    <property type="entry name" value="AMP-bd_C_sf"/>
</dbReference>
<dbReference type="GO" id="GO:0031956">
    <property type="term" value="F:medium-chain fatty acid-CoA ligase activity"/>
    <property type="evidence" value="ECO:0007669"/>
    <property type="project" value="TreeGrafter"/>
</dbReference>
<organism evidence="3 4">
    <name type="scientific">Nibricoccus aquaticus</name>
    <dbReference type="NCBI Taxonomy" id="2576891"/>
    <lineage>
        <taxon>Bacteria</taxon>
        <taxon>Pseudomonadati</taxon>
        <taxon>Verrucomicrobiota</taxon>
        <taxon>Opitutia</taxon>
        <taxon>Opitutales</taxon>
        <taxon>Opitutaceae</taxon>
        <taxon>Nibricoccus</taxon>
    </lineage>
</organism>
<dbReference type="Gene3D" id="3.40.50.12780">
    <property type="entry name" value="N-terminal domain of ligase-like"/>
    <property type="match status" value="1"/>
</dbReference>
<dbReference type="InterPro" id="IPR042099">
    <property type="entry name" value="ANL_N_sf"/>
</dbReference>
<dbReference type="CDD" id="cd04433">
    <property type="entry name" value="AFD_class_I"/>
    <property type="match status" value="1"/>
</dbReference>
<dbReference type="SUPFAM" id="SSF56801">
    <property type="entry name" value="Acetyl-CoA synthetase-like"/>
    <property type="match status" value="1"/>
</dbReference>
<name>A0A290QJ79_9BACT</name>
<reference evidence="3 4" key="1">
    <citation type="submission" date="2017-09" db="EMBL/GenBank/DDBJ databases">
        <title>Complete genome sequence of Verrucomicrobial strain HZ-65, isolated from freshwater.</title>
        <authorList>
            <person name="Choi A."/>
        </authorList>
    </citation>
    <scope>NUCLEOTIDE SEQUENCE [LARGE SCALE GENOMIC DNA]</scope>
    <source>
        <strain evidence="3 4">HZ-65</strain>
    </source>
</reference>
<evidence type="ECO:0000256" key="1">
    <source>
        <dbReference type="ARBA" id="ARBA00006432"/>
    </source>
</evidence>
<gene>
    <name evidence="3" type="ORF">CMV30_10725</name>
</gene>
<dbReference type="Proteomes" id="UP000217265">
    <property type="component" value="Chromosome"/>
</dbReference>
<dbReference type="PANTHER" id="PTHR43201">
    <property type="entry name" value="ACYL-COA SYNTHETASE"/>
    <property type="match status" value="1"/>
</dbReference>
<dbReference type="InterPro" id="IPR000873">
    <property type="entry name" value="AMP-dep_synth/lig_dom"/>
</dbReference>
<evidence type="ECO:0000313" key="4">
    <source>
        <dbReference type="Proteomes" id="UP000217265"/>
    </source>
</evidence>
<evidence type="ECO:0000259" key="2">
    <source>
        <dbReference type="Pfam" id="PF00501"/>
    </source>
</evidence>
<dbReference type="PANTHER" id="PTHR43201:SF8">
    <property type="entry name" value="ACYL-COA SYNTHETASE FAMILY MEMBER 3"/>
    <property type="match status" value="1"/>
</dbReference>